<gene>
    <name evidence="5" type="ORF">RS694_17725</name>
</gene>
<dbReference type="CDD" id="cd00616">
    <property type="entry name" value="AHBA_syn"/>
    <property type="match status" value="1"/>
</dbReference>
<dbReference type="eggNOG" id="COG0399">
    <property type="taxonomic scope" value="Bacteria"/>
</dbReference>
<evidence type="ECO:0000256" key="3">
    <source>
        <dbReference type="PIRSR" id="PIRSR000390-2"/>
    </source>
</evidence>
<evidence type="ECO:0000313" key="5">
    <source>
        <dbReference type="EMBL" id="APW44184.1"/>
    </source>
</evidence>
<dbReference type="InterPro" id="IPR000653">
    <property type="entry name" value="DegT/StrS_aminotransferase"/>
</dbReference>
<dbReference type="Gene3D" id="3.40.640.10">
    <property type="entry name" value="Type I PLP-dependent aspartate aminotransferase-like (Major domain)"/>
    <property type="match status" value="1"/>
</dbReference>
<name>A0A1P8KDV2_9BURK</name>
<feature type="active site" description="Proton acceptor" evidence="2">
    <location>
        <position position="188"/>
    </location>
</feature>
<feature type="modified residue" description="N6-(pyridoxal phosphate)lysine" evidence="3">
    <location>
        <position position="188"/>
    </location>
</feature>
<dbReference type="SUPFAM" id="SSF53383">
    <property type="entry name" value="PLP-dependent transferases"/>
    <property type="match status" value="1"/>
</dbReference>
<evidence type="ECO:0000313" key="6">
    <source>
        <dbReference type="Proteomes" id="UP000186110"/>
    </source>
</evidence>
<keyword evidence="6" id="KW-1185">Reference proteome</keyword>
<dbReference type="EMBL" id="CP019239">
    <property type="protein sequence ID" value="APW44184.1"/>
    <property type="molecule type" value="Genomic_DNA"/>
</dbReference>
<dbReference type="InterPro" id="IPR015422">
    <property type="entry name" value="PyrdxlP-dep_Trfase_small"/>
</dbReference>
<dbReference type="PANTHER" id="PTHR30244">
    <property type="entry name" value="TRANSAMINASE"/>
    <property type="match status" value="1"/>
</dbReference>
<dbReference type="PIRSF" id="PIRSF000390">
    <property type="entry name" value="PLP_StrS"/>
    <property type="match status" value="1"/>
</dbReference>
<dbReference type="InterPro" id="IPR015421">
    <property type="entry name" value="PyrdxlP-dep_Trfase_major"/>
</dbReference>
<dbReference type="STRING" id="1484693.RS694_17725"/>
<reference evidence="5 6" key="1">
    <citation type="submission" date="2017-01" db="EMBL/GenBank/DDBJ databases">
        <authorList>
            <person name="Mah S.A."/>
            <person name="Swanson W.J."/>
            <person name="Moy G.W."/>
            <person name="Vacquier V.D."/>
        </authorList>
    </citation>
    <scope>NUCLEOTIDE SEQUENCE [LARGE SCALE GENOMIC DNA]</scope>
    <source>
        <strain evidence="5 6">DSM 22694</strain>
    </source>
</reference>
<dbReference type="PANTHER" id="PTHR30244:SF34">
    <property type="entry name" value="DTDP-4-AMINO-4,6-DIDEOXYGALACTOSE TRANSAMINASE"/>
    <property type="match status" value="1"/>
</dbReference>
<dbReference type="RefSeq" id="WP_029705335.1">
    <property type="nucleotide sequence ID" value="NZ_CP019239.1"/>
</dbReference>
<evidence type="ECO:0000256" key="1">
    <source>
        <dbReference type="ARBA" id="ARBA00037999"/>
    </source>
</evidence>
<dbReference type="InterPro" id="IPR020026">
    <property type="entry name" value="PseC"/>
</dbReference>
<dbReference type="Gene3D" id="3.90.1150.10">
    <property type="entry name" value="Aspartate Aminotransferase, domain 1"/>
    <property type="match status" value="1"/>
</dbReference>
<dbReference type="InterPro" id="IPR015424">
    <property type="entry name" value="PyrdxlP-dep_Trfase"/>
</dbReference>
<evidence type="ECO:0000256" key="4">
    <source>
        <dbReference type="RuleBase" id="RU004508"/>
    </source>
</evidence>
<dbReference type="GO" id="GO:0000271">
    <property type="term" value="P:polysaccharide biosynthetic process"/>
    <property type="evidence" value="ECO:0007669"/>
    <property type="project" value="TreeGrafter"/>
</dbReference>
<dbReference type="GO" id="GO:0030170">
    <property type="term" value="F:pyridoxal phosphate binding"/>
    <property type="evidence" value="ECO:0007669"/>
    <property type="project" value="TreeGrafter"/>
</dbReference>
<accession>A0A1P8KDV2</accession>
<dbReference type="GO" id="GO:0008483">
    <property type="term" value="F:transaminase activity"/>
    <property type="evidence" value="ECO:0007669"/>
    <property type="project" value="TreeGrafter"/>
</dbReference>
<sequence>MIPYGRQDITEADIEAVVQVLRSDFLTQGPVVPAFERAVATYSGATYSVAVNSATSALHIACLALGLGPGDRLWTVPNTFVASANCGLYCGAEVDFVDIDPDSWNLSVTALKARLLQARQDGLLPKVLVPVHFGGQPPDQEAIWELAQEFGFKVIEDASHAIGASRQGERAGNCKWSDITVFSFHPVKIVTTGEGGMALTNDTELAGRMEMLRSHGITRDAEKFTQAAFGPWHYEQQALGFNYRMTDIQAALGVSQLARLDGYVERRNLLARRYDELLRGLPLQLPVVLASNRSAFHLYVVRVKSNPRGRTREQVFSELRQGGIGVNVHYMPVHLQPYYRLLGFADGAFPIAESYASEAITLPLYPQLTEEGQDQVVSALVRALT</sequence>
<comment type="similarity">
    <text evidence="1 4">Belongs to the DegT/DnrJ/EryC1 family.</text>
</comment>
<organism evidence="5 6">
    <name type="scientific">Rhodoferax saidenbachensis</name>
    <dbReference type="NCBI Taxonomy" id="1484693"/>
    <lineage>
        <taxon>Bacteria</taxon>
        <taxon>Pseudomonadati</taxon>
        <taxon>Pseudomonadota</taxon>
        <taxon>Betaproteobacteria</taxon>
        <taxon>Burkholderiales</taxon>
        <taxon>Comamonadaceae</taxon>
        <taxon>Rhodoferax</taxon>
    </lineage>
</organism>
<dbReference type="KEGG" id="rsb:RS694_17725"/>
<protein>
    <submittedName>
        <fullName evidence="5">UDP-4-amino-4, 6-dideoxy-N-acetyl-beta-L-altrosamine transaminase</fullName>
    </submittedName>
</protein>
<dbReference type="AlphaFoldDB" id="A0A1P8KDV2"/>
<keyword evidence="3 4" id="KW-0663">Pyridoxal phosphate</keyword>
<dbReference type="Proteomes" id="UP000186110">
    <property type="component" value="Chromosome"/>
</dbReference>
<evidence type="ECO:0000256" key="2">
    <source>
        <dbReference type="PIRSR" id="PIRSR000390-1"/>
    </source>
</evidence>
<proteinExistence type="inferred from homology"/>
<dbReference type="Pfam" id="PF01041">
    <property type="entry name" value="DegT_DnrJ_EryC1"/>
    <property type="match status" value="1"/>
</dbReference>
<dbReference type="NCBIfam" id="TIGR03588">
    <property type="entry name" value="PseC"/>
    <property type="match status" value="1"/>
</dbReference>